<accession>A0A9P9YTR5</accession>
<reference evidence="2" key="1">
    <citation type="journal article" date="2023" name="Genome Biol. Evol.">
        <title>Long-read-based Genome Assembly of Drosophila gunungcola Reveals Fewer Chemosensory Genes in Flower-breeding Species.</title>
        <authorList>
            <person name="Negi A."/>
            <person name="Liao B.Y."/>
            <person name="Yeh S.D."/>
        </authorList>
    </citation>
    <scope>NUCLEOTIDE SEQUENCE</scope>
    <source>
        <strain evidence="2">Sukarami</strain>
    </source>
</reference>
<gene>
    <name evidence="2" type="ORF">M5D96_003921</name>
</gene>
<feature type="chain" id="PRO_5040170115" evidence="1">
    <location>
        <begin position="20"/>
        <end position="254"/>
    </location>
</feature>
<keyword evidence="3" id="KW-1185">Reference proteome</keyword>
<evidence type="ECO:0000256" key="1">
    <source>
        <dbReference type="SAM" id="SignalP"/>
    </source>
</evidence>
<evidence type="ECO:0000313" key="3">
    <source>
        <dbReference type="Proteomes" id="UP001059596"/>
    </source>
</evidence>
<proteinExistence type="predicted"/>
<dbReference type="EMBL" id="JAMKOV010000002">
    <property type="protein sequence ID" value="KAI8042608.1"/>
    <property type="molecule type" value="Genomic_DNA"/>
</dbReference>
<feature type="non-terminal residue" evidence="2">
    <location>
        <position position="254"/>
    </location>
</feature>
<sequence>LLVFGLLVNCFLCAHVVHVDRFVFTVDVQDLFVSQSAFLEQESNRSYFSGHIMINRPINELTLLSSIDILRPSRPEMRLYNNYNYTLTRAYIDEALLPDLLPECTYRMKMAFQHKSKLLAHMQVDGRLLTLAMKTSYLLCGLYVLINLANSDKRNFRIYFDEFAIKYKVPDIFEKVDCHLVQLNNRSYVNGEMILKRSVGDLNNYSYKMVNWFLDEKDLPPYVPLGQFRTITEYSTQQRLAIRIVVHGEVLENQ</sequence>
<protein>
    <submittedName>
        <fullName evidence="2">Uncharacterized protein</fullName>
    </submittedName>
</protein>
<dbReference type="Proteomes" id="UP001059596">
    <property type="component" value="Unassembled WGS sequence"/>
</dbReference>
<dbReference type="AlphaFoldDB" id="A0A9P9YTR5"/>
<comment type="caution">
    <text evidence="2">The sequence shown here is derived from an EMBL/GenBank/DDBJ whole genome shotgun (WGS) entry which is preliminary data.</text>
</comment>
<organism evidence="2 3">
    <name type="scientific">Drosophila gunungcola</name>
    <name type="common">fruit fly</name>
    <dbReference type="NCBI Taxonomy" id="103775"/>
    <lineage>
        <taxon>Eukaryota</taxon>
        <taxon>Metazoa</taxon>
        <taxon>Ecdysozoa</taxon>
        <taxon>Arthropoda</taxon>
        <taxon>Hexapoda</taxon>
        <taxon>Insecta</taxon>
        <taxon>Pterygota</taxon>
        <taxon>Neoptera</taxon>
        <taxon>Endopterygota</taxon>
        <taxon>Diptera</taxon>
        <taxon>Brachycera</taxon>
        <taxon>Muscomorpha</taxon>
        <taxon>Ephydroidea</taxon>
        <taxon>Drosophilidae</taxon>
        <taxon>Drosophila</taxon>
        <taxon>Sophophora</taxon>
    </lineage>
</organism>
<feature type="signal peptide" evidence="1">
    <location>
        <begin position="1"/>
        <end position="19"/>
    </location>
</feature>
<keyword evidence="1" id="KW-0732">Signal</keyword>
<name>A0A9P9YTR5_9MUSC</name>
<evidence type="ECO:0000313" key="2">
    <source>
        <dbReference type="EMBL" id="KAI8042608.1"/>
    </source>
</evidence>